<dbReference type="PANTHER" id="PTHR46401:SF2">
    <property type="entry name" value="GLYCOSYLTRANSFERASE WBBK-RELATED"/>
    <property type="match status" value="1"/>
</dbReference>
<accession>A0A249JYQ8</accession>
<evidence type="ECO:0000313" key="4">
    <source>
        <dbReference type="Proteomes" id="UP000217153"/>
    </source>
</evidence>
<keyword evidence="4" id="KW-1185">Reference proteome</keyword>
<gene>
    <name evidence="3" type="ORF">B1s21122_04800</name>
</gene>
<evidence type="ECO:0000313" key="3">
    <source>
        <dbReference type="EMBL" id="ASY09642.1"/>
    </source>
</evidence>
<dbReference type="Gene3D" id="3.40.50.2000">
    <property type="entry name" value="Glycogen Phosphorylase B"/>
    <property type="match status" value="2"/>
</dbReference>
<dbReference type="RefSeq" id="WP_095680948.1">
    <property type="nucleotide sequence ID" value="NZ_CP016768.2"/>
</dbReference>
<dbReference type="Pfam" id="PF00534">
    <property type="entry name" value="Glycos_transf_1"/>
    <property type="match status" value="1"/>
</dbReference>
<dbReference type="AlphaFoldDB" id="A0A249JYQ8"/>
<dbReference type="GO" id="GO:0016757">
    <property type="term" value="F:glycosyltransferase activity"/>
    <property type="evidence" value="ECO:0007669"/>
    <property type="project" value="InterPro"/>
</dbReference>
<proteinExistence type="predicted"/>
<sequence length="373" mass="42350">MSPRPSIFARLKSENGTLISYYARPGSFTTGGVSSTNADWMKVFSDYGIPNLISAYMQNGLNPLGDIGSKVPIRHFLNHRVFSIPIEFQFLKKKSSLVYLHEGWTLSNFVVAAYCFIHNIPYALMPHGVYEPQIVKTLKWLKLRIFLEKFVIKNAYFVHLYFEGEAKYVSEICKSAKIAIAPTGIDVTSQLNKSWVGDGDYFLYAGRIDLNFKGLDLLVTCWKLAGRSEKLLLAGPDYNGGVIELQNLLRKLGLEEEVVLLGNLNSTELYRLMKHARGFLHISRWESYGRSPIDAILMGVPTLISTQMQIGRVVQISNMAYVTSLSVEDVIEGINYIGELTPQQHNTRYISNYQEFSKFLNWERIMNSLDNQS</sequence>
<dbReference type="EMBL" id="CP016768">
    <property type="protein sequence ID" value="ASY09642.1"/>
    <property type="molecule type" value="Genomic_DNA"/>
</dbReference>
<name>A0A249JYQ8_9ACTN</name>
<protein>
    <submittedName>
        <fullName evidence="3">Glycosyltransferase</fullName>
    </submittedName>
</protein>
<dbReference type="OrthoDB" id="9794513at2"/>
<dbReference type="Proteomes" id="UP000217153">
    <property type="component" value="Chromosome"/>
</dbReference>
<dbReference type="SUPFAM" id="SSF53756">
    <property type="entry name" value="UDP-Glycosyltransferase/glycogen phosphorylase"/>
    <property type="match status" value="1"/>
</dbReference>
<evidence type="ECO:0000259" key="2">
    <source>
        <dbReference type="Pfam" id="PF00534"/>
    </source>
</evidence>
<organism evidence="3 4">
    <name type="scientific">Candidatus Nanopelagicus limnae</name>
    <dbReference type="NCBI Taxonomy" id="1884634"/>
    <lineage>
        <taxon>Bacteria</taxon>
        <taxon>Bacillati</taxon>
        <taxon>Actinomycetota</taxon>
        <taxon>Actinomycetes</taxon>
        <taxon>Candidatus Nanopelagicales</taxon>
        <taxon>Candidatus Nanopelagicaceae</taxon>
        <taxon>Candidatus Nanopelagicus</taxon>
    </lineage>
</organism>
<dbReference type="PANTHER" id="PTHR46401">
    <property type="entry name" value="GLYCOSYLTRANSFERASE WBBK-RELATED"/>
    <property type="match status" value="1"/>
</dbReference>
<dbReference type="InterPro" id="IPR001296">
    <property type="entry name" value="Glyco_trans_1"/>
</dbReference>
<keyword evidence="1 3" id="KW-0808">Transferase</keyword>
<evidence type="ECO:0000256" key="1">
    <source>
        <dbReference type="ARBA" id="ARBA00022679"/>
    </source>
</evidence>
<dbReference type="GO" id="GO:0009103">
    <property type="term" value="P:lipopolysaccharide biosynthetic process"/>
    <property type="evidence" value="ECO:0007669"/>
    <property type="project" value="TreeGrafter"/>
</dbReference>
<dbReference type="KEGG" id="abam:B1s21122_04800"/>
<reference evidence="4" key="1">
    <citation type="submission" date="2016-10" db="EMBL/GenBank/DDBJ databases">
        <title>High microdiversification within the ubiquitous acI lineage of Actinobacteria.</title>
        <authorList>
            <person name="Neuenschwander S.M."/>
            <person name="Salcher M."/>
            <person name="Ghai R."/>
            <person name="Pernthaler J."/>
        </authorList>
    </citation>
    <scope>NUCLEOTIDE SEQUENCE [LARGE SCALE GENOMIC DNA]</scope>
</reference>
<feature type="domain" description="Glycosyl transferase family 1" evidence="2">
    <location>
        <begin position="197"/>
        <end position="347"/>
    </location>
</feature>